<protein>
    <recommendedName>
        <fullName evidence="1">DUF397 domain-containing protein</fullName>
    </recommendedName>
</protein>
<accession>A0ABP9B2Z0</accession>
<organism evidence="2 3">
    <name type="scientific">Streptomyces ziwulingensis</name>
    <dbReference type="NCBI Taxonomy" id="1045501"/>
    <lineage>
        <taxon>Bacteria</taxon>
        <taxon>Bacillati</taxon>
        <taxon>Actinomycetota</taxon>
        <taxon>Actinomycetes</taxon>
        <taxon>Kitasatosporales</taxon>
        <taxon>Streptomycetaceae</taxon>
        <taxon>Streptomyces</taxon>
    </lineage>
</organism>
<dbReference type="EMBL" id="BAABIG010000010">
    <property type="protein sequence ID" value="GAA4788264.1"/>
    <property type="molecule type" value="Genomic_DNA"/>
</dbReference>
<keyword evidence="3" id="KW-1185">Reference proteome</keyword>
<sequence length="64" mass="6795">MSTTGPHWIKSSYSGGGGDNCVEVARDRAEAIHVRDSKQQEAAQLALSPSAWSAFVAYATEARA</sequence>
<comment type="caution">
    <text evidence="2">The sequence shown here is derived from an EMBL/GenBank/DDBJ whole genome shotgun (WGS) entry which is preliminary data.</text>
</comment>
<dbReference type="Proteomes" id="UP001501265">
    <property type="component" value="Unassembled WGS sequence"/>
</dbReference>
<evidence type="ECO:0000313" key="3">
    <source>
        <dbReference type="Proteomes" id="UP001501265"/>
    </source>
</evidence>
<dbReference type="InterPro" id="IPR007278">
    <property type="entry name" value="DUF397"/>
</dbReference>
<dbReference type="RefSeq" id="WP_345617749.1">
    <property type="nucleotide sequence ID" value="NZ_BAABIG010000010.1"/>
</dbReference>
<evidence type="ECO:0000259" key="1">
    <source>
        <dbReference type="Pfam" id="PF04149"/>
    </source>
</evidence>
<dbReference type="Pfam" id="PF04149">
    <property type="entry name" value="DUF397"/>
    <property type="match status" value="1"/>
</dbReference>
<feature type="domain" description="DUF397" evidence="1">
    <location>
        <begin position="7"/>
        <end position="59"/>
    </location>
</feature>
<reference evidence="3" key="1">
    <citation type="journal article" date="2019" name="Int. J. Syst. Evol. Microbiol.">
        <title>The Global Catalogue of Microorganisms (GCM) 10K type strain sequencing project: providing services to taxonomists for standard genome sequencing and annotation.</title>
        <authorList>
            <consortium name="The Broad Institute Genomics Platform"/>
            <consortium name="The Broad Institute Genome Sequencing Center for Infectious Disease"/>
            <person name="Wu L."/>
            <person name="Ma J."/>
        </authorList>
    </citation>
    <scope>NUCLEOTIDE SEQUENCE [LARGE SCALE GENOMIC DNA]</scope>
    <source>
        <strain evidence="3">JCM 18081</strain>
    </source>
</reference>
<proteinExistence type="predicted"/>
<gene>
    <name evidence="2" type="ORF">GCM10023220_10910</name>
</gene>
<name>A0ABP9B2Z0_9ACTN</name>
<evidence type="ECO:0000313" key="2">
    <source>
        <dbReference type="EMBL" id="GAA4788264.1"/>
    </source>
</evidence>